<reference evidence="1" key="2">
    <citation type="submission" date="2023-01" db="EMBL/GenBank/DDBJ databases">
        <title>Draft genome sequence of Sneathiella chinensis strain NBRC 103408.</title>
        <authorList>
            <person name="Sun Q."/>
            <person name="Mori K."/>
        </authorList>
    </citation>
    <scope>NUCLEOTIDE SEQUENCE</scope>
    <source>
        <strain evidence="1">NBRC 103408</strain>
    </source>
</reference>
<reference evidence="1" key="1">
    <citation type="journal article" date="2014" name="Int. J. Syst. Evol. Microbiol.">
        <title>Complete genome of a new Firmicutes species belonging to the dominant human colonic microbiota ('Ruminococcus bicirculans') reveals two chromosomes and a selective capacity to utilize plant glucans.</title>
        <authorList>
            <consortium name="NISC Comparative Sequencing Program"/>
            <person name="Wegmann U."/>
            <person name="Louis P."/>
            <person name="Goesmann A."/>
            <person name="Henrissat B."/>
            <person name="Duncan S.H."/>
            <person name="Flint H.J."/>
        </authorList>
    </citation>
    <scope>NUCLEOTIDE SEQUENCE</scope>
    <source>
        <strain evidence="1">NBRC 103408</strain>
    </source>
</reference>
<name>A0ABQ5U6P0_9PROT</name>
<evidence type="ECO:0000313" key="1">
    <source>
        <dbReference type="EMBL" id="GLQ07348.1"/>
    </source>
</evidence>
<sequence length="125" mass="14044">MECQGVKLNIDFKRGKSREIPAGPGILAEIYWKEKGILFRESANIGGLSKSHMRWADSHKDGVPPAREAGRNGKIARLAKEKGADGAEHFLVSGDKRLTDKNLRLACKRHLQEWADKNPDFHRLT</sequence>
<accession>A0ABQ5U6P0</accession>
<keyword evidence="2" id="KW-1185">Reference proteome</keyword>
<dbReference type="Proteomes" id="UP001161409">
    <property type="component" value="Unassembled WGS sequence"/>
</dbReference>
<dbReference type="EMBL" id="BSNF01000008">
    <property type="protein sequence ID" value="GLQ07348.1"/>
    <property type="molecule type" value="Genomic_DNA"/>
</dbReference>
<gene>
    <name evidence="1" type="ORF">GCM10007924_25690</name>
</gene>
<organism evidence="1 2">
    <name type="scientific">Sneathiella chinensis</name>
    <dbReference type="NCBI Taxonomy" id="349750"/>
    <lineage>
        <taxon>Bacteria</taxon>
        <taxon>Pseudomonadati</taxon>
        <taxon>Pseudomonadota</taxon>
        <taxon>Alphaproteobacteria</taxon>
        <taxon>Sneathiellales</taxon>
        <taxon>Sneathiellaceae</taxon>
        <taxon>Sneathiella</taxon>
    </lineage>
</organism>
<evidence type="ECO:0000313" key="2">
    <source>
        <dbReference type="Proteomes" id="UP001161409"/>
    </source>
</evidence>
<dbReference type="RefSeq" id="WP_169561427.1">
    <property type="nucleotide sequence ID" value="NZ_BSNF01000008.1"/>
</dbReference>
<protein>
    <recommendedName>
        <fullName evidence="3">HNH endonuclease</fullName>
    </recommendedName>
</protein>
<evidence type="ECO:0008006" key="3">
    <source>
        <dbReference type="Google" id="ProtNLM"/>
    </source>
</evidence>
<comment type="caution">
    <text evidence="1">The sequence shown here is derived from an EMBL/GenBank/DDBJ whole genome shotgun (WGS) entry which is preliminary data.</text>
</comment>
<proteinExistence type="predicted"/>